<evidence type="ECO:0000259" key="2">
    <source>
        <dbReference type="Pfam" id="PF03407"/>
    </source>
</evidence>
<dbReference type="InterPro" id="IPR005069">
    <property type="entry name" value="Nucl-diP-sugar_transferase"/>
</dbReference>
<proteinExistence type="predicted"/>
<keyword evidence="4" id="KW-1185">Reference proteome</keyword>
<feature type="domain" description="Nucleotide-diphospho-sugar transferase" evidence="2">
    <location>
        <begin position="181"/>
        <end position="277"/>
    </location>
</feature>
<dbReference type="GO" id="GO:0016757">
    <property type="term" value="F:glycosyltransferase activity"/>
    <property type="evidence" value="ECO:0007669"/>
    <property type="project" value="TreeGrafter"/>
</dbReference>
<dbReference type="AlphaFoldDB" id="A0A9N8D9Z5"/>
<keyword evidence="1" id="KW-0732">Signal</keyword>
<feature type="chain" id="PRO_5040217769" description="Nucleotide-diphospho-sugar transferase domain-containing protein" evidence="1">
    <location>
        <begin position="24"/>
        <end position="297"/>
    </location>
</feature>
<comment type="caution">
    <text evidence="3">The sequence shown here is derived from an EMBL/GenBank/DDBJ whole genome shotgun (WGS) entry which is preliminary data.</text>
</comment>
<evidence type="ECO:0000256" key="1">
    <source>
        <dbReference type="SAM" id="SignalP"/>
    </source>
</evidence>
<dbReference type="InterPro" id="IPR052636">
    <property type="entry name" value="UDP-D-xylose:L-fucose_XylT"/>
</dbReference>
<dbReference type="PANTHER" id="PTHR47032:SF1">
    <property type="entry name" value="UDP-D-XYLOSE:L-FUCOSE ALPHA-1,3-D-XYLOSYLTRANSFERASE-RELATED"/>
    <property type="match status" value="1"/>
</dbReference>
<protein>
    <recommendedName>
        <fullName evidence="2">Nucleotide-diphospho-sugar transferase domain-containing protein</fullName>
    </recommendedName>
</protein>
<dbReference type="GO" id="GO:0005794">
    <property type="term" value="C:Golgi apparatus"/>
    <property type="evidence" value="ECO:0007669"/>
    <property type="project" value="TreeGrafter"/>
</dbReference>
<reference evidence="3" key="1">
    <citation type="submission" date="2020-06" db="EMBL/GenBank/DDBJ databases">
        <authorList>
            <consortium name="Plant Systems Biology data submission"/>
        </authorList>
    </citation>
    <scope>NUCLEOTIDE SEQUENCE</scope>
    <source>
        <strain evidence="3">D6</strain>
    </source>
</reference>
<feature type="signal peptide" evidence="1">
    <location>
        <begin position="1"/>
        <end position="23"/>
    </location>
</feature>
<name>A0A9N8D9Z5_9STRA</name>
<evidence type="ECO:0000313" key="4">
    <source>
        <dbReference type="Proteomes" id="UP001153069"/>
    </source>
</evidence>
<dbReference type="EMBL" id="CAICTM010000053">
    <property type="protein sequence ID" value="CAB9499113.1"/>
    <property type="molecule type" value="Genomic_DNA"/>
</dbReference>
<dbReference type="Proteomes" id="UP001153069">
    <property type="component" value="Unassembled WGS sequence"/>
</dbReference>
<accession>A0A9N8D9Z5</accession>
<dbReference type="Pfam" id="PF03407">
    <property type="entry name" value="Nucleotid_trans"/>
    <property type="match status" value="1"/>
</dbReference>
<organism evidence="3 4">
    <name type="scientific">Seminavis robusta</name>
    <dbReference type="NCBI Taxonomy" id="568900"/>
    <lineage>
        <taxon>Eukaryota</taxon>
        <taxon>Sar</taxon>
        <taxon>Stramenopiles</taxon>
        <taxon>Ochrophyta</taxon>
        <taxon>Bacillariophyta</taxon>
        <taxon>Bacillariophyceae</taxon>
        <taxon>Bacillariophycidae</taxon>
        <taxon>Naviculales</taxon>
        <taxon>Naviculaceae</taxon>
        <taxon>Seminavis</taxon>
    </lineage>
</organism>
<sequence length="297" mass="34011">MVAGIAVVTCLQFFGLLESPVSARDLSVLSLSHGESYQAKSVLKPLEIDASIDRYIEEHLPEPTDALSTIYDKSLPIPNSDLWSVQGRFVVLTFANAEYFENLLINNWMCSLRALDIDNFVVVPIDEAASLAAQRVDDSILPPDSIYWDSSFWMLLGEGSKRDNITSFSGQLRKGFKPTEIFIEFIWRRAQFVRTLLTRYPDLNIVLSDADTTWAHRPWDVVPQYFNQTNACDMFFTNDVEYGETEEPLRTVEPLSGFIMIRNRDVVHELYQKWIKAALVFHNKISQVCEPPYRPSK</sequence>
<evidence type="ECO:0000313" key="3">
    <source>
        <dbReference type="EMBL" id="CAB9499113.1"/>
    </source>
</evidence>
<gene>
    <name evidence="3" type="ORF">SEMRO_54_G031720.1</name>
</gene>
<dbReference type="OrthoDB" id="540503at2759"/>
<dbReference type="PANTHER" id="PTHR47032">
    <property type="entry name" value="UDP-D-XYLOSE:L-FUCOSE ALPHA-1,3-D-XYLOSYLTRANSFERASE-RELATED"/>
    <property type="match status" value="1"/>
</dbReference>